<organism evidence="1 2">
    <name type="scientific">Fontibacillus solani</name>
    <dbReference type="NCBI Taxonomy" id="1572857"/>
    <lineage>
        <taxon>Bacteria</taxon>
        <taxon>Bacillati</taxon>
        <taxon>Bacillota</taxon>
        <taxon>Bacilli</taxon>
        <taxon>Bacillales</taxon>
        <taxon>Paenibacillaceae</taxon>
        <taxon>Fontibacillus</taxon>
    </lineage>
</organism>
<reference evidence="1 2" key="1">
    <citation type="submission" date="2020-08" db="EMBL/GenBank/DDBJ databases">
        <title>Genomic Encyclopedia of Type Strains, Phase III (KMG-III): the genomes of soil and plant-associated and newly described type strains.</title>
        <authorList>
            <person name="Whitman W."/>
        </authorList>
    </citation>
    <scope>NUCLEOTIDE SEQUENCE [LARGE SCALE GENOMIC DNA]</scope>
    <source>
        <strain evidence="1 2">CECT 8693</strain>
    </source>
</reference>
<dbReference type="EC" id="2.1.1.217" evidence="1"/>
<dbReference type="PIRSF" id="PIRSF018637">
    <property type="entry name" value="TrmK"/>
    <property type="match status" value="1"/>
</dbReference>
<dbReference type="RefSeq" id="WP_246334129.1">
    <property type="nucleotide sequence ID" value="NZ_JACJIP010000008.1"/>
</dbReference>
<proteinExistence type="predicted"/>
<accession>A0A7W3SSD1</accession>
<dbReference type="Proteomes" id="UP000567067">
    <property type="component" value="Unassembled WGS sequence"/>
</dbReference>
<dbReference type="SUPFAM" id="SSF53335">
    <property type="entry name" value="S-adenosyl-L-methionine-dependent methyltransferases"/>
    <property type="match status" value="1"/>
</dbReference>
<dbReference type="AlphaFoldDB" id="A0A7W3SSD1"/>
<dbReference type="InterPro" id="IPR029063">
    <property type="entry name" value="SAM-dependent_MTases_sf"/>
</dbReference>
<protein>
    <submittedName>
        <fullName evidence="1">tRNA (Adenine22-N1)-methyltransferase</fullName>
        <ecNumber evidence="1">2.1.1.217</ecNumber>
    </submittedName>
</protein>
<dbReference type="InterPro" id="IPR006901">
    <property type="entry name" value="TrmK"/>
</dbReference>
<keyword evidence="2" id="KW-1185">Reference proteome</keyword>
<evidence type="ECO:0000313" key="1">
    <source>
        <dbReference type="EMBL" id="MBA9085194.1"/>
    </source>
</evidence>
<dbReference type="Pfam" id="PF04816">
    <property type="entry name" value="TrmK"/>
    <property type="match status" value="1"/>
</dbReference>
<keyword evidence="1" id="KW-0808">Transferase</keyword>
<dbReference type="Gene3D" id="1.10.287.1890">
    <property type="match status" value="1"/>
</dbReference>
<comment type="caution">
    <text evidence="1">The sequence shown here is derived from an EMBL/GenBank/DDBJ whole genome shotgun (WGS) entry which is preliminary data.</text>
</comment>
<dbReference type="Gene3D" id="3.40.50.150">
    <property type="entry name" value="Vaccinia Virus protein VP39"/>
    <property type="match status" value="1"/>
</dbReference>
<dbReference type="EMBL" id="JACJIP010000008">
    <property type="protein sequence ID" value="MBA9085194.1"/>
    <property type="molecule type" value="Genomic_DNA"/>
</dbReference>
<dbReference type="GO" id="GO:0032259">
    <property type="term" value="P:methylation"/>
    <property type="evidence" value="ECO:0007669"/>
    <property type="project" value="UniProtKB-KW"/>
</dbReference>
<name>A0A7W3SSD1_9BACL</name>
<dbReference type="PANTHER" id="PTHR38451:SF1">
    <property type="entry name" value="TRNA (ADENINE(22)-N(1))-METHYLTRANSFERASE"/>
    <property type="match status" value="1"/>
</dbReference>
<dbReference type="PANTHER" id="PTHR38451">
    <property type="entry name" value="TRNA (ADENINE(22)-N(1))-METHYLTRANSFERASE"/>
    <property type="match status" value="1"/>
</dbReference>
<evidence type="ECO:0000313" key="2">
    <source>
        <dbReference type="Proteomes" id="UP000567067"/>
    </source>
</evidence>
<keyword evidence="1" id="KW-0489">Methyltransferase</keyword>
<dbReference type="GO" id="GO:0160105">
    <property type="term" value="F:tRNA (adenine(22)-N1)-methyltransferase activity"/>
    <property type="evidence" value="ECO:0007669"/>
    <property type="project" value="UniProtKB-EC"/>
</dbReference>
<gene>
    <name evidence="1" type="ORF">FHR92_001658</name>
</gene>
<sequence>MKLTKLSARLQQIADRLPVGCRLADIGSDHALLPVYAVQSGVALYAVAGEVNEGPYEAASRQVAEAGLNSKVHVRRGDGLAVIVKGEVDTITIAGMGGALIASILSAGADKLDGVNRLVLQPNVGEDIVRRWLLDHNWFLLEESILEEDGKIYEIITAVSEPEAAALNELLYQERELPGGAVLTKELLLMMGPRLTQQPTNVLITKWESELDKLNKIRKSVASSNQEASREKEQQLADLSHQLKEVLTCLQKVKP</sequence>